<dbReference type="InterPro" id="IPR051105">
    <property type="entry name" value="WWC/KIBRA_Hippo_Reg"/>
</dbReference>
<organism evidence="2 3">
    <name type="scientific">Stephania cephalantha</name>
    <dbReference type="NCBI Taxonomy" id="152367"/>
    <lineage>
        <taxon>Eukaryota</taxon>
        <taxon>Viridiplantae</taxon>
        <taxon>Streptophyta</taxon>
        <taxon>Embryophyta</taxon>
        <taxon>Tracheophyta</taxon>
        <taxon>Spermatophyta</taxon>
        <taxon>Magnoliopsida</taxon>
        <taxon>Ranunculales</taxon>
        <taxon>Menispermaceae</taxon>
        <taxon>Menispermoideae</taxon>
        <taxon>Cissampelideae</taxon>
        <taxon>Stephania</taxon>
    </lineage>
</organism>
<feature type="compositionally biased region" description="Polar residues" evidence="1">
    <location>
        <begin position="37"/>
        <end position="46"/>
    </location>
</feature>
<sequence length="191" mass="21229">MTAPNMATMTASLERSLQNCSLNGSSNENNGGFGRSASSDDSPHQNLNSSMTSSDDNSSTLELNSESALPYHWEQCLDLKTGEIYYVNWRNGSRTKDDPRKCHSVRFERDSNNQYYFSDEEDGSYDSEGSSSASSPSDLNYTTTTKGEDQVLVVAGCKSCIMYFMLPKRVEECPRCNAFLLHFDGSDHKST</sequence>
<dbReference type="PANTHER" id="PTHR14791">
    <property type="entry name" value="BOMB/KIRA PROTEINS"/>
    <property type="match status" value="1"/>
</dbReference>
<dbReference type="EMBL" id="JBBNAG010000009">
    <property type="protein sequence ID" value="KAK9104062.1"/>
    <property type="molecule type" value="Genomic_DNA"/>
</dbReference>
<evidence type="ECO:0000313" key="2">
    <source>
        <dbReference type="EMBL" id="KAK9104062.1"/>
    </source>
</evidence>
<reference evidence="2 3" key="1">
    <citation type="submission" date="2024-01" db="EMBL/GenBank/DDBJ databases">
        <title>Genome assemblies of Stephania.</title>
        <authorList>
            <person name="Yang L."/>
        </authorList>
    </citation>
    <scope>NUCLEOTIDE SEQUENCE [LARGE SCALE GENOMIC DNA]</scope>
    <source>
        <strain evidence="2">JXDWG</strain>
        <tissue evidence="2">Leaf</tissue>
    </source>
</reference>
<keyword evidence="3" id="KW-1185">Reference proteome</keyword>
<evidence type="ECO:0000256" key="1">
    <source>
        <dbReference type="SAM" id="MobiDB-lite"/>
    </source>
</evidence>
<dbReference type="AlphaFoldDB" id="A0AAP0F534"/>
<evidence type="ECO:0008006" key="4">
    <source>
        <dbReference type="Google" id="ProtNLM"/>
    </source>
</evidence>
<dbReference type="SUPFAM" id="SSF51045">
    <property type="entry name" value="WW domain"/>
    <property type="match status" value="1"/>
</dbReference>
<accession>A0AAP0F534</accession>
<feature type="compositionally biased region" description="Low complexity" evidence="1">
    <location>
        <begin position="126"/>
        <end position="138"/>
    </location>
</feature>
<name>A0AAP0F534_9MAGN</name>
<evidence type="ECO:0000313" key="3">
    <source>
        <dbReference type="Proteomes" id="UP001419268"/>
    </source>
</evidence>
<feature type="compositionally biased region" description="Low complexity" evidence="1">
    <location>
        <begin position="21"/>
        <end position="30"/>
    </location>
</feature>
<dbReference type="Proteomes" id="UP001419268">
    <property type="component" value="Unassembled WGS sequence"/>
</dbReference>
<dbReference type="PANTHER" id="PTHR14791:SF29">
    <property type="entry name" value="PROTEIN KIBRA"/>
    <property type="match status" value="1"/>
</dbReference>
<comment type="caution">
    <text evidence="2">The sequence shown here is derived from an EMBL/GenBank/DDBJ whole genome shotgun (WGS) entry which is preliminary data.</text>
</comment>
<feature type="compositionally biased region" description="Polar residues" evidence="1">
    <location>
        <begin position="1"/>
        <end position="20"/>
    </location>
</feature>
<dbReference type="InterPro" id="IPR036020">
    <property type="entry name" value="WW_dom_sf"/>
</dbReference>
<feature type="region of interest" description="Disordered" evidence="1">
    <location>
        <begin position="1"/>
        <end position="61"/>
    </location>
</feature>
<gene>
    <name evidence="2" type="ORF">Scep_020906</name>
</gene>
<dbReference type="Gene3D" id="2.20.70.10">
    <property type="match status" value="1"/>
</dbReference>
<feature type="compositionally biased region" description="Low complexity" evidence="1">
    <location>
        <begin position="47"/>
        <end position="61"/>
    </location>
</feature>
<feature type="region of interest" description="Disordered" evidence="1">
    <location>
        <begin position="117"/>
        <end position="143"/>
    </location>
</feature>
<protein>
    <recommendedName>
        <fullName evidence="4">WW domain-containing protein</fullName>
    </recommendedName>
</protein>
<proteinExistence type="predicted"/>